<comment type="pathway">
    <text evidence="2">Carbohydrate degradation; pentose phosphate pathway; D-glyceraldehyde 3-phosphate and beta-D-fructose 6-phosphate from D-ribose 5-phosphate and D-xylulose 5-phosphate (non-oxidative stage): step 2/3.</text>
</comment>
<dbReference type="InterPro" id="IPR018225">
    <property type="entry name" value="Transaldolase_AS"/>
</dbReference>
<keyword evidence="1" id="KW-0704">Schiff base</keyword>
<evidence type="ECO:0000313" key="3">
    <source>
        <dbReference type="EMBL" id="KAJ9143993.1"/>
    </source>
</evidence>
<comment type="catalytic activity">
    <reaction evidence="2">
        <text>D-sedoheptulose 7-phosphate + D-glyceraldehyde 3-phosphate = D-erythrose 4-phosphate + beta-D-fructose 6-phosphate</text>
        <dbReference type="Rhea" id="RHEA:17053"/>
        <dbReference type="ChEBI" id="CHEBI:16897"/>
        <dbReference type="ChEBI" id="CHEBI:57483"/>
        <dbReference type="ChEBI" id="CHEBI:57634"/>
        <dbReference type="ChEBI" id="CHEBI:59776"/>
        <dbReference type="EC" id="2.2.1.2"/>
    </reaction>
</comment>
<evidence type="ECO:0000256" key="2">
    <source>
        <dbReference type="RuleBase" id="RU000501"/>
    </source>
</evidence>
<proteinExistence type="predicted"/>
<comment type="caution">
    <text evidence="3">The sequence shown here is derived from an EMBL/GenBank/DDBJ whole genome shotgun (WGS) entry which is preliminary data.</text>
</comment>
<accession>A0AA38RDG7</accession>
<name>A0AA38RDG7_9PEZI</name>
<keyword evidence="2" id="KW-0808">Transferase</keyword>
<dbReference type="EC" id="2.2.1.2" evidence="2"/>
<dbReference type="Proteomes" id="UP001174691">
    <property type="component" value="Unassembled WGS sequence"/>
</dbReference>
<keyword evidence="2" id="KW-0570">Pentose shunt</keyword>
<dbReference type="Pfam" id="PF00923">
    <property type="entry name" value="TAL_FSA"/>
    <property type="match status" value="1"/>
</dbReference>
<dbReference type="SUPFAM" id="SSF51569">
    <property type="entry name" value="Aldolase"/>
    <property type="match status" value="1"/>
</dbReference>
<dbReference type="InterPro" id="IPR001585">
    <property type="entry name" value="TAL/FSA"/>
</dbReference>
<dbReference type="AlphaFoldDB" id="A0AA38RDG7"/>
<dbReference type="Gene3D" id="3.20.20.70">
    <property type="entry name" value="Aldolase class I"/>
    <property type="match status" value="1"/>
</dbReference>
<gene>
    <name evidence="3" type="ORF">NKR19_g6600</name>
</gene>
<dbReference type="GO" id="GO:0005975">
    <property type="term" value="P:carbohydrate metabolic process"/>
    <property type="evidence" value="ECO:0007669"/>
    <property type="project" value="InterPro"/>
</dbReference>
<dbReference type="EMBL" id="JANBVN010000104">
    <property type="protein sequence ID" value="KAJ9143993.1"/>
    <property type="molecule type" value="Genomic_DNA"/>
</dbReference>
<dbReference type="PANTHER" id="PTHR10683">
    <property type="entry name" value="TRANSALDOLASE"/>
    <property type="match status" value="1"/>
</dbReference>
<dbReference type="GO" id="GO:0009052">
    <property type="term" value="P:pentose-phosphate shunt, non-oxidative branch"/>
    <property type="evidence" value="ECO:0007669"/>
    <property type="project" value="TreeGrafter"/>
</dbReference>
<dbReference type="GO" id="GO:0004801">
    <property type="term" value="F:transaldolase activity"/>
    <property type="evidence" value="ECO:0007669"/>
    <property type="project" value="UniProtKB-EC"/>
</dbReference>
<dbReference type="InterPro" id="IPR013785">
    <property type="entry name" value="Aldolase_TIM"/>
</dbReference>
<dbReference type="PROSITE" id="PS00958">
    <property type="entry name" value="TRANSALDOLASE_2"/>
    <property type="match status" value="1"/>
</dbReference>
<evidence type="ECO:0000256" key="1">
    <source>
        <dbReference type="ARBA" id="ARBA00023270"/>
    </source>
</evidence>
<evidence type="ECO:0000313" key="4">
    <source>
        <dbReference type="Proteomes" id="UP001174691"/>
    </source>
</evidence>
<sequence length="336" mass="37567">MVSGTLLEYLRSSSAVACDTLDVEVAKNLGPFGDCTSNQAIAFIELSKLNGDGKPLYEDLMRECITTAHWMFPRQAQAKVEELAVELMMVQLSLRFAPYITGYLHVQTNPKCSYLTDKTVKNAERILSHFSHFAPEFDTKRVCIKIPATWEGLQACRELEDRGIATLATTMFCMEQAVLAADAGCTYIAPYVNELRVHFDPSYHDTDKGIAFCQQAQFYLESRACKTTVLAASLTSIDEVMQLAGVHHITVSPPLLAELAASKDQRLKNRGRGFFDDVEDSDTYDNVPRDESGWRMACTRSKTGKSEGKLIQAINIFADMQDRLEDMVRSFQARIA</sequence>
<protein>
    <recommendedName>
        <fullName evidence="2">Transaldolase</fullName>
        <ecNumber evidence="2">2.2.1.2</ecNumber>
    </recommendedName>
</protein>
<keyword evidence="4" id="KW-1185">Reference proteome</keyword>
<dbReference type="PANTHER" id="PTHR10683:SF34">
    <property type="entry name" value="TRANSALDOLASE"/>
    <property type="match status" value="1"/>
</dbReference>
<reference evidence="3" key="1">
    <citation type="submission" date="2022-07" db="EMBL/GenBank/DDBJ databases">
        <title>Fungi with potential for degradation of polypropylene.</title>
        <authorList>
            <person name="Gostincar C."/>
        </authorList>
    </citation>
    <scope>NUCLEOTIDE SEQUENCE</scope>
    <source>
        <strain evidence="3">EXF-13287</strain>
    </source>
</reference>
<comment type="function">
    <text evidence="2">Catalyzes the rate-limiting step of the non-oxidative phase in the pentose phosphate pathway. Catalyzes the reversible conversion of sedheptulose-7-phosphate and D-glyceraldehyde 3-phosphate into erythrose-4-phosphate and beta-D-fructose 6-phosphate.</text>
</comment>
<organism evidence="3 4">
    <name type="scientific">Coniochaeta hoffmannii</name>
    <dbReference type="NCBI Taxonomy" id="91930"/>
    <lineage>
        <taxon>Eukaryota</taxon>
        <taxon>Fungi</taxon>
        <taxon>Dikarya</taxon>
        <taxon>Ascomycota</taxon>
        <taxon>Pezizomycotina</taxon>
        <taxon>Sordariomycetes</taxon>
        <taxon>Sordariomycetidae</taxon>
        <taxon>Coniochaetales</taxon>
        <taxon>Coniochaetaceae</taxon>
        <taxon>Coniochaeta</taxon>
    </lineage>
</organism>